<dbReference type="Proteomes" id="UP000236161">
    <property type="component" value="Unassembled WGS sequence"/>
</dbReference>
<proteinExistence type="predicted"/>
<protein>
    <submittedName>
        <fullName evidence="3">Pentatricopeptide repeat-containing protein</fullName>
        <ecNumber evidence="3">3.4.24.-</ecNumber>
    </submittedName>
</protein>
<dbReference type="Pfam" id="PF13041">
    <property type="entry name" value="PPR_2"/>
    <property type="match status" value="1"/>
</dbReference>
<feature type="repeat" description="PPR" evidence="2">
    <location>
        <begin position="274"/>
        <end position="308"/>
    </location>
</feature>
<dbReference type="NCBIfam" id="TIGR00756">
    <property type="entry name" value="PPR"/>
    <property type="match status" value="4"/>
</dbReference>
<keyword evidence="3" id="KW-0378">Hydrolase</keyword>
<dbReference type="PROSITE" id="PS51375">
    <property type="entry name" value="PPR"/>
    <property type="match status" value="4"/>
</dbReference>
<keyword evidence="4" id="KW-1185">Reference proteome</keyword>
<dbReference type="AlphaFoldDB" id="A0A2I0BC14"/>
<dbReference type="PANTHER" id="PTHR47926:SF491">
    <property type="entry name" value="(WILD MALAYSIAN BANANA) HYPOTHETICAL PROTEIN"/>
    <property type="match status" value="1"/>
</dbReference>
<feature type="repeat" description="PPR" evidence="2">
    <location>
        <begin position="243"/>
        <end position="273"/>
    </location>
</feature>
<reference evidence="3 4" key="1">
    <citation type="journal article" date="2017" name="Nature">
        <title>The Apostasia genome and the evolution of orchids.</title>
        <authorList>
            <person name="Zhang G.Q."/>
            <person name="Liu K.W."/>
            <person name="Li Z."/>
            <person name="Lohaus R."/>
            <person name="Hsiao Y.Y."/>
            <person name="Niu S.C."/>
            <person name="Wang J.Y."/>
            <person name="Lin Y.C."/>
            <person name="Xu Q."/>
            <person name="Chen L.J."/>
            <person name="Yoshida K."/>
            <person name="Fujiwara S."/>
            <person name="Wang Z.W."/>
            <person name="Zhang Y.Q."/>
            <person name="Mitsuda N."/>
            <person name="Wang M."/>
            <person name="Liu G.H."/>
            <person name="Pecoraro L."/>
            <person name="Huang H.X."/>
            <person name="Xiao X.J."/>
            <person name="Lin M."/>
            <person name="Wu X.Y."/>
            <person name="Wu W.L."/>
            <person name="Chen Y.Y."/>
            <person name="Chang S.B."/>
            <person name="Sakamoto S."/>
            <person name="Ohme-Takagi M."/>
            <person name="Yagi M."/>
            <person name="Zeng S.J."/>
            <person name="Shen C.Y."/>
            <person name="Yeh C.M."/>
            <person name="Luo Y.B."/>
            <person name="Tsai W.C."/>
            <person name="Van de Peer Y."/>
            <person name="Liu Z.J."/>
        </authorList>
    </citation>
    <scope>NUCLEOTIDE SEQUENCE [LARGE SCALE GENOMIC DNA]</scope>
    <source>
        <strain evidence="4">cv. Shenzhen</strain>
        <tissue evidence="3">Stem</tissue>
    </source>
</reference>
<dbReference type="GO" id="GO:0016787">
    <property type="term" value="F:hydrolase activity"/>
    <property type="evidence" value="ECO:0007669"/>
    <property type="project" value="UniProtKB-KW"/>
</dbReference>
<dbReference type="FunFam" id="1.25.40.10:FF:000090">
    <property type="entry name" value="Pentatricopeptide repeat-containing protein, chloroplastic"/>
    <property type="match status" value="1"/>
</dbReference>
<evidence type="ECO:0000256" key="2">
    <source>
        <dbReference type="PROSITE-ProRule" id="PRU00708"/>
    </source>
</evidence>
<dbReference type="Pfam" id="PF01535">
    <property type="entry name" value="PPR"/>
    <property type="match status" value="2"/>
</dbReference>
<evidence type="ECO:0000256" key="1">
    <source>
        <dbReference type="ARBA" id="ARBA00022737"/>
    </source>
</evidence>
<accession>A0A2I0BC14</accession>
<dbReference type="InterPro" id="IPR011990">
    <property type="entry name" value="TPR-like_helical_dom_sf"/>
</dbReference>
<evidence type="ECO:0000313" key="4">
    <source>
        <dbReference type="Proteomes" id="UP000236161"/>
    </source>
</evidence>
<dbReference type="PANTHER" id="PTHR47926">
    <property type="entry name" value="PENTATRICOPEPTIDE REPEAT-CONTAINING PROTEIN"/>
    <property type="match status" value="1"/>
</dbReference>
<organism evidence="3 4">
    <name type="scientific">Apostasia shenzhenica</name>
    <dbReference type="NCBI Taxonomy" id="1088818"/>
    <lineage>
        <taxon>Eukaryota</taxon>
        <taxon>Viridiplantae</taxon>
        <taxon>Streptophyta</taxon>
        <taxon>Embryophyta</taxon>
        <taxon>Tracheophyta</taxon>
        <taxon>Spermatophyta</taxon>
        <taxon>Magnoliopsida</taxon>
        <taxon>Liliopsida</taxon>
        <taxon>Asparagales</taxon>
        <taxon>Orchidaceae</taxon>
        <taxon>Apostasioideae</taxon>
        <taxon>Apostasia</taxon>
    </lineage>
</organism>
<sequence>MSYHLHNLLYRFPSLFFSTNCSPSFPSLPLWPDSAADPPAAAALRLESCTDPSELSQIHAFVVRHRLVLVPFHWNSLMRCYLRLSRPTATLRLFIEMTRAGAMPDFYSLPIALKAAAISFSFFVGRQLHPIAVKLCLARHEFSESGLISLYAKSSEFSLARQLFDENPSRKLGSWNALISSYSQCGHSARAIDLFLELRRSGEVGDNMTMASVASACGSSGDIRFAQQVHKCALQTQTSNCLDITLSNSLIDMYAKCGRTDLAGDVFDEMPKRNVSSWTAMIMGLASQGSARRAVELFRQMERDGVEPNHVTMVAVLCACAHGGMVEEGMMYFDAIVEGRIRGVEATAAHYGCVVDMLGKVGRVAEAAAMAERMPAPAGAVVWGTLLGACEKHGEVGIGERAAAKLMELEPWNDGVYVVLSNIYAGEGMWREVERVRRLMRQCRVEKTPGFSLPAVSARAS</sequence>
<feature type="repeat" description="PPR" evidence="2">
    <location>
        <begin position="171"/>
        <end position="205"/>
    </location>
</feature>
<dbReference type="GO" id="GO:0009451">
    <property type="term" value="P:RNA modification"/>
    <property type="evidence" value="ECO:0007669"/>
    <property type="project" value="InterPro"/>
</dbReference>
<keyword evidence="1" id="KW-0677">Repeat</keyword>
<feature type="repeat" description="PPR" evidence="2">
    <location>
        <begin position="70"/>
        <end position="104"/>
    </location>
</feature>
<dbReference type="GO" id="GO:0003723">
    <property type="term" value="F:RNA binding"/>
    <property type="evidence" value="ECO:0007669"/>
    <property type="project" value="InterPro"/>
</dbReference>
<name>A0A2I0BC14_9ASPA</name>
<evidence type="ECO:0000313" key="3">
    <source>
        <dbReference type="EMBL" id="PKA65335.1"/>
    </source>
</evidence>
<dbReference type="Gene3D" id="1.25.40.10">
    <property type="entry name" value="Tetratricopeptide repeat domain"/>
    <property type="match status" value="3"/>
</dbReference>
<gene>
    <name evidence="3" type="primary">PCMP-E21</name>
    <name evidence="3" type="ORF">AXF42_Ash005668</name>
</gene>
<dbReference type="EC" id="3.4.24.-" evidence="3"/>
<dbReference type="InterPro" id="IPR046848">
    <property type="entry name" value="E_motif"/>
</dbReference>
<dbReference type="Pfam" id="PF20431">
    <property type="entry name" value="E_motif"/>
    <property type="match status" value="1"/>
</dbReference>
<dbReference type="EMBL" id="KZ451895">
    <property type="protein sequence ID" value="PKA65335.1"/>
    <property type="molecule type" value="Genomic_DNA"/>
</dbReference>
<dbReference type="InterPro" id="IPR046960">
    <property type="entry name" value="PPR_At4g14850-like_plant"/>
</dbReference>
<dbReference type="OrthoDB" id="622408at2759"/>
<dbReference type="InterPro" id="IPR002885">
    <property type="entry name" value="PPR_rpt"/>
</dbReference>